<evidence type="ECO:0000313" key="2">
    <source>
        <dbReference type="Proteomes" id="UP000243217"/>
    </source>
</evidence>
<dbReference type="Proteomes" id="UP000243217">
    <property type="component" value="Unassembled WGS sequence"/>
</dbReference>
<dbReference type="PANTHER" id="PTHR11567:SF25">
    <property type="entry name" value="PROTEIN FRA10AC1"/>
    <property type="match status" value="1"/>
</dbReference>
<sequence length="162" mass="19202">MSKKRVREEEFNRDEHDAMMEDYKQSKKMVTEEEAILHEEHQFLRDDEADAAAGEKNWRVRMAMRYYKKLFKEYALGDFSRYKEGKVGLRWCTEAEVIAGKGQFVCGNKQCDAVDELNSYEVLFAYAEQGKKKECLVKLRVCPSCATKLFYKKTKKHKHHKR</sequence>
<dbReference type="OrthoDB" id="197967at2759"/>
<dbReference type="InterPro" id="IPR019129">
    <property type="entry name" value="Folate-sensitive_fs_Fra10Ac1"/>
</dbReference>
<dbReference type="PANTHER" id="PTHR11567">
    <property type="entry name" value="ACID PHOSPHATASE-RELATED"/>
    <property type="match status" value="1"/>
</dbReference>
<dbReference type="InterPro" id="IPR050645">
    <property type="entry name" value="Histidine_acid_phosphatase"/>
</dbReference>
<gene>
    <name evidence="1" type="ORF">THRCLA_21135</name>
</gene>
<dbReference type="STRING" id="74557.A0A1V9ZZV3"/>
<name>A0A1V9ZZV3_9STRA</name>
<proteinExistence type="predicted"/>
<accession>A0A1V9ZZV3</accession>
<protein>
    <recommendedName>
        <fullName evidence="3">Protein FRA10AC1</fullName>
    </recommendedName>
</protein>
<keyword evidence="2" id="KW-1185">Reference proteome</keyword>
<dbReference type="Pfam" id="PF09725">
    <property type="entry name" value="Fra10Ac1"/>
    <property type="match status" value="1"/>
</dbReference>
<organism evidence="1 2">
    <name type="scientific">Thraustotheca clavata</name>
    <dbReference type="NCBI Taxonomy" id="74557"/>
    <lineage>
        <taxon>Eukaryota</taxon>
        <taxon>Sar</taxon>
        <taxon>Stramenopiles</taxon>
        <taxon>Oomycota</taxon>
        <taxon>Saprolegniomycetes</taxon>
        <taxon>Saprolegniales</taxon>
        <taxon>Achlyaceae</taxon>
        <taxon>Thraustotheca</taxon>
    </lineage>
</organism>
<evidence type="ECO:0008006" key="3">
    <source>
        <dbReference type="Google" id="ProtNLM"/>
    </source>
</evidence>
<evidence type="ECO:0000313" key="1">
    <source>
        <dbReference type="EMBL" id="OQS03555.1"/>
    </source>
</evidence>
<dbReference type="AlphaFoldDB" id="A0A1V9ZZV3"/>
<comment type="caution">
    <text evidence="1">The sequence shown here is derived from an EMBL/GenBank/DDBJ whole genome shotgun (WGS) entry which is preliminary data.</text>
</comment>
<dbReference type="EMBL" id="JNBS01000846">
    <property type="protein sequence ID" value="OQS03555.1"/>
    <property type="molecule type" value="Genomic_DNA"/>
</dbReference>
<reference evidence="1 2" key="1">
    <citation type="journal article" date="2014" name="Genome Biol. Evol.">
        <title>The secreted proteins of Achlya hypogyna and Thraustotheca clavata identify the ancestral oomycete secretome and reveal gene acquisitions by horizontal gene transfer.</title>
        <authorList>
            <person name="Misner I."/>
            <person name="Blouin N."/>
            <person name="Leonard G."/>
            <person name="Richards T.A."/>
            <person name="Lane C.E."/>
        </authorList>
    </citation>
    <scope>NUCLEOTIDE SEQUENCE [LARGE SCALE GENOMIC DNA]</scope>
    <source>
        <strain evidence="1 2">ATCC 34112</strain>
    </source>
</reference>
<dbReference type="GO" id="GO:0016791">
    <property type="term" value="F:phosphatase activity"/>
    <property type="evidence" value="ECO:0007669"/>
    <property type="project" value="TreeGrafter"/>
</dbReference>